<evidence type="ECO:0000313" key="2">
    <source>
        <dbReference type="EMBL" id="MBN2953084.1"/>
    </source>
</evidence>
<protein>
    <submittedName>
        <fullName evidence="2">DUF4317 family protein</fullName>
    </submittedName>
</protein>
<reference evidence="1 3" key="1">
    <citation type="submission" date="2015-09" db="EMBL/GenBank/DDBJ databases">
        <authorList>
            <consortium name="Pathogen Informatics"/>
        </authorList>
    </citation>
    <scope>NUCLEOTIDE SEQUENCE [LARGE SCALE GENOMIC DNA]</scope>
    <source>
        <strain evidence="1 3">2789STDY5608849</strain>
    </source>
</reference>
<dbReference type="EMBL" id="CYYV01000008">
    <property type="protein sequence ID" value="CUO36135.1"/>
    <property type="molecule type" value="Genomic_DNA"/>
</dbReference>
<evidence type="ECO:0000313" key="3">
    <source>
        <dbReference type="Proteomes" id="UP000095706"/>
    </source>
</evidence>
<dbReference type="RefSeq" id="WP_055220785.1">
    <property type="nucleotide sequence ID" value="NZ_CYYV01000008.1"/>
</dbReference>
<evidence type="ECO:0000313" key="1">
    <source>
        <dbReference type="EMBL" id="CUO36135.1"/>
    </source>
</evidence>
<dbReference type="AlphaFoldDB" id="A0A174EIU4"/>
<dbReference type="OrthoDB" id="1642058at2"/>
<sequence>MINREDMLELTRRMTPARTSFVRMAGCYTDSDGEYDGSFNIHFLKLSGSEKARNLAIAKKIPFAESNEKLREYRFPETSQGPGSIWQMLMALRECGLKNDALLETFYDILIEGLQIHGAYAIYMFYDRYDIPAKASDKERLGESEEMFPYLICAVCPLVGEYEPGNPICGFLFPAFVDRSGDLERVDIYAERAAWGDQMASILGAKGRKFRCGL</sequence>
<dbReference type="EMBL" id="JAFHBD010000018">
    <property type="protein sequence ID" value="MBN2953084.1"/>
    <property type="molecule type" value="Genomic_DNA"/>
</dbReference>
<reference evidence="2" key="2">
    <citation type="submission" date="2021-02" db="EMBL/GenBank/DDBJ databases">
        <title>Metagenome-assembled genomes from human diarrheal sample B26.</title>
        <authorList>
            <person name="Ateba T.P."/>
            <person name="Alayande K.A."/>
            <person name="Mwanza M."/>
        </authorList>
    </citation>
    <scope>NUCLEOTIDE SEQUENCE</scope>
    <source>
        <strain evidence="2">06WH</strain>
    </source>
</reference>
<proteinExistence type="predicted"/>
<accession>A0A174EIU4</accession>
<organism evidence="1 3">
    <name type="scientific">Fusicatenibacter saccharivorans</name>
    <dbReference type="NCBI Taxonomy" id="1150298"/>
    <lineage>
        <taxon>Bacteria</taxon>
        <taxon>Bacillati</taxon>
        <taxon>Bacillota</taxon>
        <taxon>Clostridia</taxon>
        <taxon>Lachnospirales</taxon>
        <taxon>Lachnospiraceae</taxon>
        <taxon>Fusicatenibacter</taxon>
    </lineage>
</organism>
<dbReference type="Pfam" id="PF14199">
    <property type="entry name" value="DUF4317"/>
    <property type="match status" value="1"/>
</dbReference>
<name>A0A174EIU4_9FIRM</name>
<gene>
    <name evidence="1" type="ORF">ERS852406_01796</name>
    <name evidence="2" type="ORF">JTJ23_05695</name>
</gene>
<dbReference type="STRING" id="1150298.ERS852406_01796"/>
<dbReference type="InterPro" id="IPR025466">
    <property type="entry name" value="DUF4317"/>
</dbReference>
<dbReference type="Proteomes" id="UP000095706">
    <property type="component" value="Unassembled WGS sequence"/>
</dbReference>
<dbReference type="Proteomes" id="UP000737612">
    <property type="component" value="Unassembled WGS sequence"/>
</dbReference>